<dbReference type="Pfam" id="PF04542">
    <property type="entry name" value="Sigma70_r2"/>
    <property type="match status" value="1"/>
</dbReference>
<evidence type="ECO:0000313" key="9">
    <source>
        <dbReference type="Proteomes" id="UP000006334"/>
    </source>
</evidence>
<dbReference type="STRING" id="1127673.GLIP_1992"/>
<dbReference type="InterPro" id="IPR007627">
    <property type="entry name" value="RNA_pol_sigma70_r2"/>
</dbReference>
<sequence length="199" mass="22990">MNQVVDEELLKRFAEGDANAFKLLYSRHKGGLYRYFLRQLHDQQLAEDLFQDTWGKVIANADSFEPNAKFSTWLYKMARNRIIDQVRHLQVVSNVISDAEHDSDFENTPNQGLQNTPENLLQTEKQKMLLKECMQSLPVKLLEAFLLKEESTMSVKQIAEVIDLSYEATKSRLRYSYAHLKTCLTKKMPDWAISGANNG</sequence>
<dbReference type="Gene3D" id="1.10.1740.10">
    <property type="match status" value="1"/>
</dbReference>
<dbReference type="GO" id="GO:0016987">
    <property type="term" value="F:sigma factor activity"/>
    <property type="evidence" value="ECO:0007669"/>
    <property type="project" value="UniProtKB-KW"/>
</dbReference>
<comment type="caution">
    <text evidence="8">The sequence shown here is derived from an EMBL/GenBank/DDBJ whole genome shotgun (WGS) entry which is preliminary data.</text>
</comment>
<keyword evidence="4" id="KW-0238">DNA-binding</keyword>
<keyword evidence="5" id="KW-0804">Transcription</keyword>
<keyword evidence="2" id="KW-0805">Transcription regulation</keyword>
<name>K6YTK4_9ALTE</name>
<feature type="domain" description="RNA polymerase sigma-70 region 2" evidence="6">
    <location>
        <begin position="24"/>
        <end position="88"/>
    </location>
</feature>
<dbReference type="SUPFAM" id="SSF88946">
    <property type="entry name" value="Sigma2 domain of RNA polymerase sigma factors"/>
    <property type="match status" value="1"/>
</dbReference>
<dbReference type="InterPro" id="IPR036388">
    <property type="entry name" value="WH-like_DNA-bd_sf"/>
</dbReference>
<evidence type="ECO:0000259" key="7">
    <source>
        <dbReference type="Pfam" id="PF08281"/>
    </source>
</evidence>
<evidence type="ECO:0000256" key="3">
    <source>
        <dbReference type="ARBA" id="ARBA00023082"/>
    </source>
</evidence>
<dbReference type="NCBIfam" id="TIGR02937">
    <property type="entry name" value="sigma70-ECF"/>
    <property type="match status" value="1"/>
</dbReference>
<comment type="similarity">
    <text evidence="1">Belongs to the sigma-70 factor family. ECF subfamily.</text>
</comment>
<dbReference type="InterPro" id="IPR013324">
    <property type="entry name" value="RNA_pol_sigma_r3/r4-like"/>
</dbReference>
<evidence type="ECO:0000256" key="4">
    <source>
        <dbReference type="ARBA" id="ARBA00023125"/>
    </source>
</evidence>
<keyword evidence="3" id="KW-0731">Sigma factor</keyword>
<dbReference type="SUPFAM" id="SSF88659">
    <property type="entry name" value="Sigma3 and sigma4 domains of RNA polymerase sigma factors"/>
    <property type="match status" value="1"/>
</dbReference>
<proteinExistence type="inferred from homology"/>
<dbReference type="Gene3D" id="1.10.10.10">
    <property type="entry name" value="Winged helix-like DNA-binding domain superfamily/Winged helix DNA-binding domain"/>
    <property type="match status" value="1"/>
</dbReference>
<gene>
    <name evidence="8" type="primary">rpoE</name>
    <name evidence="8" type="ORF">GLIP_1992</name>
</gene>
<evidence type="ECO:0000256" key="1">
    <source>
        <dbReference type="ARBA" id="ARBA00010641"/>
    </source>
</evidence>
<evidence type="ECO:0000256" key="5">
    <source>
        <dbReference type="ARBA" id="ARBA00023163"/>
    </source>
</evidence>
<reference evidence="8 9" key="1">
    <citation type="journal article" date="2017" name="Antonie Van Leeuwenhoek">
        <title>Rhizobium rhizosphaerae sp. nov., a novel species isolated from rice rhizosphere.</title>
        <authorList>
            <person name="Zhao J.J."/>
            <person name="Zhang J."/>
            <person name="Zhang R.J."/>
            <person name="Zhang C.W."/>
            <person name="Yin H.Q."/>
            <person name="Zhang X.X."/>
        </authorList>
    </citation>
    <scope>NUCLEOTIDE SEQUENCE [LARGE SCALE GENOMIC DNA]</scope>
    <source>
        <strain evidence="8 9">E3</strain>
    </source>
</reference>
<dbReference type="GO" id="GO:0006352">
    <property type="term" value="P:DNA-templated transcription initiation"/>
    <property type="evidence" value="ECO:0007669"/>
    <property type="project" value="InterPro"/>
</dbReference>
<evidence type="ECO:0000259" key="6">
    <source>
        <dbReference type="Pfam" id="PF04542"/>
    </source>
</evidence>
<dbReference type="GO" id="GO:0003677">
    <property type="term" value="F:DNA binding"/>
    <property type="evidence" value="ECO:0007669"/>
    <property type="project" value="UniProtKB-KW"/>
</dbReference>
<protein>
    <submittedName>
        <fullName evidence="8">RNA polymerase sigma-70 factor, ECF subfamily</fullName>
    </submittedName>
</protein>
<keyword evidence="9" id="KW-1185">Reference proteome</keyword>
<feature type="domain" description="RNA polymerase sigma factor 70 region 4 type 2" evidence="7">
    <location>
        <begin position="128"/>
        <end position="174"/>
    </location>
</feature>
<dbReference type="InterPro" id="IPR013325">
    <property type="entry name" value="RNA_pol_sigma_r2"/>
</dbReference>
<dbReference type="Pfam" id="PF08281">
    <property type="entry name" value="Sigma70_r4_2"/>
    <property type="match status" value="1"/>
</dbReference>
<dbReference type="InterPro" id="IPR013249">
    <property type="entry name" value="RNA_pol_sigma70_r4_t2"/>
</dbReference>
<dbReference type="InterPro" id="IPR014284">
    <property type="entry name" value="RNA_pol_sigma-70_dom"/>
</dbReference>
<dbReference type="OrthoDB" id="9784272at2"/>
<dbReference type="InterPro" id="IPR039425">
    <property type="entry name" value="RNA_pol_sigma-70-like"/>
</dbReference>
<dbReference type="PANTHER" id="PTHR43133:SF8">
    <property type="entry name" value="RNA POLYMERASE SIGMA FACTOR HI_1459-RELATED"/>
    <property type="match status" value="1"/>
</dbReference>
<evidence type="ECO:0000313" key="8">
    <source>
        <dbReference type="EMBL" id="GAC14620.1"/>
    </source>
</evidence>
<organism evidence="8 9">
    <name type="scientific">Aliiglaciecola lipolytica E3</name>
    <dbReference type="NCBI Taxonomy" id="1127673"/>
    <lineage>
        <taxon>Bacteria</taxon>
        <taxon>Pseudomonadati</taxon>
        <taxon>Pseudomonadota</taxon>
        <taxon>Gammaproteobacteria</taxon>
        <taxon>Alteromonadales</taxon>
        <taxon>Alteromonadaceae</taxon>
        <taxon>Aliiglaciecola</taxon>
    </lineage>
</organism>
<evidence type="ECO:0000256" key="2">
    <source>
        <dbReference type="ARBA" id="ARBA00023015"/>
    </source>
</evidence>
<dbReference type="eggNOG" id="COG1595">
    <property type="taxonomic scope" value="Bacteria"/>
</dbReference>
<dbReference type="PANTHER" id="PTHR43133">
    <property type="entry name" value="RNA POLYMERASE ECF-TYPE SIGMA FACTO"/>
    <property type="match status" value="1"/>
</dbReference>
<dbReference type="AlphaFoldDB" id="K6YTK4"/>
<dbReference type="EMBL" id="BAEN01000038">
    <property type="protein sequence ID" value="GAC14620.1"/>
    <property type="molecule type" value="Genomic_DNA"/>
</dbReference>
<dbReference type="RefSeq" id="WP_008844436.1">
    <property type="nucleotide sequence ID" value="NZ_BAEN01000038.1"/>
</dbReference>
<accession>K6YTK4</accession>
<dbReference type="Proteomes" id="UP000006334">
    <property type="component" value="Unassembled WGS sequence"/>
</dbReference>